<keyword evidence="2" id="KW-0624">Polysaccharide degradation</keyword>
<dbReference type="SMART" id="SM00060">
    <property type="entry name" value="FN3"/>
    <property type="match status" value="1"/>
</dbReference>
<organism evidence="5 6">
    <name type="scientific">Cryobacterium glucosi</name>
    <dbReference type="NCBI Taxonomy" id="1259175"/>
    <lineage>
        <taxon>Bacteria</taxon>
        <taxon>Bacillati</taxon>
        <taxon>Actinomycetota</taxon>
        <taxon>Actinomycetes</taxon>
        <taxon>Micrococcales</taxon>
        <taxon>Microbacteriaceae</taxon>
        <taxon>Cryobacterium</taxon>
    </lineage>
</organism>
<dbReference type="RefSeq" id="WP_134446723.1">
    <property type="nucleotide sequence ID" value="NZ_SOFS01000019.1"/>
</dbReference>
<dbReference type="InterPro" id="IPR003961">
    <property type="entry name" value="FN3_dom"/>
</dbReference>
<proteinExistence type="predicted"/>
<accession>A0ABY2IQT7</accession>
<comment type="caution">
    <text evidence="5">The sequence shown here is derived from an EMBL/GenBank/DDBJ whole genome shotgun (WGS) entry which is preliminary data.</text>
</comment>
<keyword evidence="6" id="KW-1185">Reference proteome</keyword>
<evidence type="ECO:0000313" key="6">
    <source>
        <dbReference type="Proteomes" id="UP000297604"/>
    </source>
</evidence>
<feature type="domain" description="Fibronectin type-III" evidence="4">
    <location>
        <begin position="205"/>
        <end position="291"/>
    </location>
</feature>
<dbReference type="PROSITE" id="PS50853">
    <property type="entry name" value="FN3"/>
    <property type="match status" value="1"/>
</dbReference>
<evidence type="ECO:0000256" key="3">
    <source>
        <dbReference type="SAM" id="SignalP"/>
    </source>
</evidence>
<name>A0ABY2IQT7_9MICO</name>
<reference evidence="5 6" key="1">
    <citation type="submission" date="2019-03" db="EMBL/GenBank/DDBJ databases">
        <title>Genomics of glacier-inhabiting Cryobacterium strains.</title>
        <authorList>
            <person name="Liu Q."/>
            <person name="Xin Y.-H."/>
        </authorList>
    </citation>
    <scope>NUCLEOTIDE SEQUENCE [LARGE SCALE GENOMIC DNA]</scope>
    <source>
        <strain evidence="5 6">MDB1-5</strain>
    </source>
</reference>
<sequence length="439" mass="44775">MSTVQRRAPRIRSPKRMLALAFTLFLTLAGTSVAQASWTAPGVTAIASVTAGSLAVTQTGFDTLAVLYDSSTLSVTKVVTVTNKGNIPAPYTLTLTAPATTLATGVDLQTWPVASAASCSTGATSTSPTGQHWTSALTFSGSGATALAVGTSAYFCVRSTITQAQRFALVGISAVPTVTLTSSVGNWAIAPLAIYATQTVANTLTPGAPTATTTDHTATLTWAKPADTAAIITYQVFRNGTLIGTTTAPTVTYTDTGLDVGTAYSYTVRALDAAGDASPLSTAAVIATAGPNSGAWYKVKNATTGLCIDGENQSTAAGTAMISFGCKSTGFDNQSWNFSNPAGVSAVKAKYAPQLFWDTGRGAAAGLAAQLQNAGTSNQSWRITAVGAVGSGTYRFVNDSGQCLDVSGQTTATNNIQLEQQPCGVLGLASQTFTMTWVG</sequence>
<dbReference type="Gene3D" id="2.80.10.50">
    <property type="match status" value="2"/>
</dbReference>
<keyword evidence="1" id="KW-0326">Glycosidase</keyword>
<evidence type="ECO:0000256" key="1">
    <source>
        <dbReference type="ARBA" id="ARBA00023295"/>
    </source>
</evidence>
<evidence type="ECO:0000259" key="4">
    <source>
        <dbReference type="PROSITE" id="PS50853"/>
    </source>
</evidence>
<dbReference type="Pfam" id="PF00041">
    <property type="entry name" value="fn3"/>
    <property type="match status" value="1"/>
</dbReference>
<protein>
    <recommendedName>
        <fullName evidence="4">Fibronectin type-III domain-containing protein</fullName>
    </recommendedName>
</protein>
<feature type="chain" id="PRO_5045935310" description="Fibronectin type-III domain-containing protein" evidence="3">
    <location>
        <begin position="37"/>
        <end position="439"/>
    </location>
</feature>
<gene>
    <name evidence="5" type="ORF">E3O46_10880</name>
</gene>
<keyword evidence="2" id="KW-0119">Carbohydrate metabolism</keyword>
<keyword evidence="1" id="KW-0378">Hydrolase</keyword>
<dbReference type="CDD" id="cd00161">
    <property type="entry name" value="beta-trefoil_Ricin-like"/>
    <property type="match status" value="1"/>
</dbReference>
<feature type="signal peptide" evidence="3">
    <location>
        <begin position="1"/>
        <end position="36"/>
    </location>
</feature>
<dbReference type="Pfam" id="PF00652">
    <property type="entry name" value="Ricin_B_lectin"/>
    <property type="match status" value="1"/>
</dbReference>
<dbReference type="SUPFAM" id="SSF50370">
    <property type="entry name" value="Ricin B-like lectins"/>
    <property type="match status" value="1"/>
</dbReference>
<dbReference type="InterPro" id="IPR036116">
    <property type="entry name" value="FN3_sf"/>
</dbReference>
<evidence type="ECO:0000313" key="5">
    <source>
        <dbReference type="EMBL" id="TFC20681.1"/>
    </source>
</evidence>
<dbReference type="InterPro" id="IPR035992">
    <property type="entry name" value="Ricin_B-like_lectins"/>
</dbReference>
<dbReference type="EMBL" id="SOFS01000019">
    <property type="protein sequence ID" value="TFC20681.1"/>
    <property type="molecule type" value="Genomic_DNA"/>
</dbReference>
<dbReference type="Proteomes" id="UP000297604">
    <property type="component" value="Unassembled WGS sequence"/>
</dbReference>
<evidence type="ECO:0000256" key="2">
    <source>
        <dbReference type="ARBA" id="ARBA00023326"/>
    </source>
</evidence>
<dbReference type="Gene3D" id="2.60.40.10">
    <property type="entry name" value="Immunoglobulins"/>
    <property type="match status" value="1"/>
</dbReference>
<dbReference type="SUPFAM" id="SSF49265">
    <property type="entry name" value="Fibronectin type III"/>
    <property type="match status" value="1"/>
</dbReference>
<dbReference type="InterPro" id="IPR013783">
    <property type="entry name" value="Ig-like_fold"/>
</dbReference>
<dbReference type="InterPro" id="IPR000772">
    <property type="entry name" value="Ricin_B_lectin"/>
</dbReference>
<dbReference type="PROSITE" id="PS50231">
    <property type="entry name" value="RICIN_B_LECTIN"/>
    <property type="match status" value="1"/>
</dbReference>
<keyword evidence="3" id="KW-0732">Signal</keyword>